<organism evidence="2 3">
    <name type="scientific">Piedraia hortae CBS 480.64</name>
    <dbReference type="NCBI Taxonomy" id="1314780"/>
    <lineage>
        <taxon>Eukaryota</taxon>
        <taxon>Fungi</taxon>
        <taxon>Dikarya</taxon>
        <taxon>Ascomycota</taxon>
        <taxon>Pezizomycotina</taxon>
        <taxon>Dothideomycetes</taxon>
        <taxon>Dothideomycetidae</taxon>
        <taxon>Capnodiales</taxon>
        <taxon>Piedraiaceae</taxon>
        <taxon>Piedraia</taxon>
    </lineage>
</organism>
<sequence>MTPTRMARPLNESLPSSPPSPALVTRQNQPVFLWNHEENTPITVFDWHSEEPASPPGCIRRCFHEFHIAHYRCEEHGFLHSYFDLIIRWDDCVEEQVSEIMFFNLTEHNKDRIPGSGVVNDSPEAVRVLWRGGLPLKMYLAWVAESYLETASLVMPWEVEDVIEIMQEWNAFYDQLLSGELSLSDELFFCHDRGKCRGWMNNTSPQKVFVIPTGQ</sequence>
<dbReference type="EMBL" id="MU006010">
    <property type="protein sequence ID" value="KAF2858405.1"/>
    <property type="molecule type" value="Genomic_DNA"/>
</dbReference>
<evidence type="ECO:0000313" key="3">
    <source>
        <dbReference type="Proteomes" id="UP000799421"/>
    </source>
</evidence>
<proteinExistence type="predicted"/>
<feature type="region of interest" description="Disordered" evidence="1">
    <location>
        <begin position="1"/>
        <end position="23"/>
    </location>
</feature>
<evidence type="ECO:0000256" key="1">
    <source>
        <dbReference type="SAM" id="MobiDB-lite"/>
    </source>
</evidence>
<protein>
    <submittedName>
        <fullName evidence="2">Uncharacterized protein</fullName>
    </submittedName>
</protein>
<reference evidence="2" key="1">
    <citation type="journal article" date="2020" name="Stud. Mycol.">
        <title>101 Dothideomycetes genomes: a test case for predicting lifestyles and emergence of pathogens.</title>
        <authorList>
            <person name="Haridas S."/>
            <person name="Albert R."/>
            <person name="Binder M."/>
            <person name="Bloem J."/>
            <person name="Labutti K."/>
            <person name="Salamov A."/>
            <person name="Andreopoulos B."/>
            <person name="Baker S."/>
            <person name="Barry K."/>
            <person name="Bills G."/>
            <person name="Bluhm B."/>
            <person name="Cannon C."/>
            <person name="Castanera R."/>
            <person name="Culley D."/>
            <person name="Daum C."/>
            <person name="Ezra D."/>
            <person name="Gonzalez J."/>
            <person name="Henrissat B."/>
            <person name="Kuo A."/>
            <person name="Liang C."/>
            <person name="Lipzen A."/>
            <person name="Lutzoni F."/>
            <person name="Magnuson J."/>
            <person name="Mondo S."/>
            <person name="Nolan M."/>
            <person name="Ohm R."/>
            <person name="Pangilinan J."/>
            <person name="Park H.-J."/>
            <person name="Ramirez L."/>
            <person name="Alfaro M."/>
            <person name="Sun H."/>
            <person name="Tritt A."/>
            <person name="Yoshinaga Y."/>
            <person name="Zwiers L.-H."/>
            <person name="Turgeon B."/>
            <person name="Goodwin S."/>
            <person name="Spatafora J."/>
            <person name="Crous P."/>
            <person name="Grigoriev I."/>
        </authorList>
    </citation>
    <scope>NUCLEOTIDE SEQUENCE</scope>
    <source>
        <strain evidence="2">CBS 480.64</strain>
    </source>
</reference>
<keyword evidence="3" id="KW-1185">Reference proteome</keyword>
<name>A0A6A7BUL8_9PEZI</name>
<dbReference type="Proteomes" id="UP000799421">
    <property type="component" value="Unassembled WGS sequence"/>
</dbReference>
<dbReference type="AlphaFoldDB" id="A0A6A7BUL8"/>
<evidence type="ECO:0000313" key="2">
    <source>
        <dbReference type="EMBL" id="KAF2858405.1"/>
    </source>
</evidence>
<gene>
    <name evidence="2" type="ORF">K470DRAFT_132679</name>
</gene>
<accession>A0A6A7BUL8</accession>